<name>A0A518C0Y8_9BACT</name>
<feature type="transmembrane region" description="Helical" evidence="1">
    <location>
        <begin position="198"/>
        <end position="214"/>
    </location>
</feature>
<protein>
    <submittedName>
        <fullName evidence="3">CAAX amino terminal protease self-immunity</fullName>
    </submittedName>
</protein>
<dbReference type="InterPro" id="IPR003675">
    <property type="entry name" value="Rce1/LyrA-like_dom"/>
</dbReference>
<dbReference type="Pfam" id="PF02517">
    <property type="entry name" value="Rce1-like"/>
    <property type="match status" value="1"/>
</dbReference>
<keyword evidence="1" id="KW-0472">Membrane</keyword>
<keyword evidence="3" id="KW-0645">Protease</keyword>
<keyword evidence="3" id="KW-0378">Hydrolase</keyword>
<dbReference type="RefSeq" id="WP_236254471.1">
    <property type="nucleotide sequence ID" value="NZ_CP036280.1"/>
</dbReference>
<feature type="transmembrane region" description="Helical" evidence="1">
    <location>
        <begin position="66"/>
        <end position="91"/>
    </location>
</feature>
<reference evidence="3 4" key="1">
    <citation type="submission" date="2019-02" db="EMBL/GenBank/DDBJ databases">
        <title>Deep-cultivation of Planctomycetes and their phenomic and genomic characterization uncovers novel biology.</title>
        <authorList>
            <person name="Wiegand S."/>
            <person name="Jogler M."/>
            <person name="Boedeker C."/>
            <person name="Pinto D."/>
            <person name="Vollmers J."/>
            <person name="Rivas-Marin E."/>
            <person name="Kohn T."/>
            <person name="Peeters S.H."/>
            <person name="Heuer A."/>
            <person name="Rast P."/>
            <person name="Oberbeckmann S."/>
            <person name="Bunk B."/>
            <person name="Jeske O."/>
            <person name="Meyerdierks A."/>
            <person name="Storesund J.E."/>
            <person name="Kallscheuer N."/>
            <person name="Luecker S."/>
            <person name="Lage O.M."/>
            <person name="Pohl T."/>
            <person name="Merkel B.J."/>
            <person name="Hornburger P."/>
            <person name="Mueller R.-W."/>
            <person name="Bruemmer F."/>
            <person name="Labrenz M."/>
            <person name="Spormann A.M."/>
            <person name="Op den Camp H."/>
            <person name="Overmann J."/>
            <person name="Amann R."/>
            <person name="Jetten M.S.M."/>
            <person name="Mascher T."/>
            <person name="Medema M.H."/>
            <person name="Devos D.P."/>
            <person name="Kaster A.-K."/>
            <person name="Ovreas L."/>
            <person name="Rohde M."/>
            <person name="Galperin M.Y."/>
            <person name="Jogler C."/>
        </authorList>
    </citation>
    <scope>NUCLEOTIDE SEQUENCE [LARGE SCALE GENOMIC DNA]</scope>
    <source>
        <strain evidence="3 4">Pan265</strain>
    </source>
</reference>
<dbReference type="GO" id="GO:0006508">
    <property type="term" value="P:proteolysis"/>
    <property type="evidence" value="ECO:0007669"/>
    <property type="project" value="UniProtKB-KW"/>
</dbReference>
<dbReference type="GO" id="GO:0080120">
    <property type="term" value="P:CAAX-box protein maturation"/>
    <property type="evidence" value="ECO:0007669"/>
    <property type="project" value="UniProtKB-ARBA"/>
</dbReference>
<evidence type="ECO:0000256" key="1">
    <source>
        <dbReference type="SAM" id="Phobius"/>
    </source>
</evidence>
<keyword evidence="1" id="KW-0812">Transmembrane</keyword>
<sequence>MARANRDIPKPSANPTYWEQTRWPLQSLLFLLPLLVIYELGAWWLAPAHGTRLPPIFAERLMSDFFHVLGVSGYYLPGILVTVVLLVWHVVRRDPWKTAPKTLGLMWVESVFLAIPLIILMATIFRQPINPPDAEQLAMLAASPNSDALASISSWPEGVVFSIGAGIYEELLFRLIAISLIHMVLSDLLALPEPASSLSAVILSAVLFAVYHFDVMNPLDWTAHDWYRFGFYMFAGLYFSGVFVLRGFGIVAGTHAMYDIIVVTQHFITHEPSA</sequence>
<feature type="transmembrane region" description="Helical" evidence="1">
    <location>
        <begin position="28"/>
        <end position="46"/>
    </location>
</feature>
<evidence type="ECO:0000259" key="2">
    <source>
        <dbReference type="Pfam" id="PF02517"/>
    </source>
</evidence>
<feature type="transmembrane region" description="Helical" evidence="1">
    <location>
        <begin position="103"/>
        <end position="125"/>
    </location>
</feature>
<feature type="transmembrane region" description="Helical" evidence="1">
    <location>
        <begin position="226"/>
        <end position="248"/>
    </location>
</feature>
<dbReference type="EMBL" id="CP036280">
    <property type="protein sequence ID" value="QDU72897.1"/>
    <property type="molecule type" value="Genomic_DNA"/>
</dbReference>
<proteinExistence type="predicted"/>
<evidence type="ECO:0000313" key="3">
    <source>
        <dbReference type="EMBL" id="QDU72897.1"/>
    </source>
</evidence>
<dbReference type="KEGG" id="mcad:Pan265_27730"/>
<gene>
    <name evidence="3" type="ORF">Pan265_27730</name>
</gene>
<accession>A0A518C0Y8</accession>
<feature type="domain" description="CAAX prenyl protease 2/Lysostaphin resistance protein A-like" evidence="2">
    <location>
        <begin position="154"/>
        <end position="261"/>
    </location>
</feature>
<keyword evidence="1" id="KW-1133">Transmembrane helix</keyword>
<dbReference type="GO" id="GO:0004175">
    <property type="term" value="F:endopeptidase activity"/>
    <property type="evidence" value="ECO:0007669"/>
    <property type="project" value="UniProtKB-ARBA"/>
</dbReference>
<organism evidence="3 4">
    <name type="scientific">Mucisphaera calidilacus</name>
    <dbReference type="NCBI Taxonomy" id="2527982"/>
    <lineage>
        <taxon>Bacteria</taxon>
        <taxon>Pseudomonadati</taxon>
        <taxon>Planctomycetota</taxon>
        <taxon>Phycisphaerae</taxon>
        <taxon>Phycisphaerales</taxon>
        <taxon>Phycisphaeraceae</taxon>
        <taxon>Mucisphaera</taxon>
    </lineage>
</organism>
<dbReference type="Proteomes" id="UP000320386">
    <property type="component" value="Chromosome"/>
</dbReference>
<evidence type="ECO:0000313" key="4">
    <source>
        <dbReference type="Proteomes" id="UP000320386"/>
    </source>
</evidence>
<keyword evidence="4" id="KW-1185">Reference proteome</keyword>
<dbReference type="AlphaFoldDB" id="A0A518C0Y8"/>